<sequence>MNKPLNRLLLGLLLIGLAGCAWKIWEQATAYEQQTLAIIQQLQTTSQLESSGRQLLEALSFGLYDGYSQQLEELNQQKALQAAYKESVNQLTALFLIDSGLLLLLAWLQRRSAGDLGYAMLTVGVISLVVGLTTPILSVEVSKTLPVLGETVLQFQSKGILTTVSGLWEHGNLWLALLLLLFSVILPLLKTAVAWLTLFSRTHHLSLRGLHLSHHLGKWSMADVFVVAILVAYFSSNAGGLTHAEVQAGLWFFALYVVLSLLGSQLISLQLRQLPEQDQSLSSP</sequence>
<feature type="transmembrane region" description="Helical" evidence="1">
    <location>
        <begin position="116"/>
        <end position="137"/>
    </location>
</feature>
<dbReference type="Pfam" id="PF04403">
    <property type="entry name" value="PqiA"/>
    <property type="match status" value="1"/>
</dbReference>
<dbReference type="InterPro" id="IPR007498">
    <property type="entry name" value="PqiA-like"/>
</dbReference>
<comment type="caution">
    <text evidence="2">The sequence shown here is derived from an EMBL/GenBank/DDBJ whole genome shotgun (WGS) entry which is preliminary data.</text>
</comment>
<protein>
    <recommendedName>
        <fullName evidence="4">Paraquat-inducible protein A</fullName>
    </recommendedName>
</protein>
<feature type="transmembrane region" description="Helical" evidence="1">
    <location>
        <begin position="219"/>
        <end position="236"/>
    </location>
</feature>
<accession>A0A2N6CU96</accession>
<dbReference type="Proteomes" id="UP000235015">
    <property type="component" value="Unassembled WGS sequence"/>
</dbReference>
<evidence type="ECO:0000256" key="1">
    <source>
        <dbReference type="SAM" id="Phobius"/>
    </source>
</evidence>
<dbReference type="PROSITE" id="PS51257">
    <property type="entry name" value="PROKAR_LIPOPROTEIN"/>
    <property type="match status" value="1"/>
</dbReference>
<dbReference type="RefSeq" id="WP_273440371.1">
    <property type="nucleotide sequence ID" value="NZ_CAXXYC010000004.1"/>
</dbReference>
<dbReference type="AlphaFoldDB" id="A0A2N6CU96"/>
<dbReference type="STRING" id="1111735.GCA_000428045_02017"/>
<keyword evidence="1" id="KW-0812">Transmembrane</keyword>
<organism evidence="2 3">
    <name type="scientific">Sedimenticola selenatireducens</name>
    <dbReference type="NCBI Taxonomy" id="191960"/>
    <lineage>
        <taxon>Bacteria</taxon>
        <taxon>Pseudomonadati</taxon>
        <taxon>Pseudomonadota</taxon>
        <taxon>Gammaproteobacteria</taxon>
        <taxon>Chromatiales</taxon>
        <taxon>Sedimenticolaceae</taxon>
        <taxon>Sedimenticola</taxon>
    </lineage>
</organism>
<feature type="transmembrane region" description="Helical" evidence="1">
    <location>
        <begin position="91"/>
        <end position="109"/>
    </location>
</feature>
<name>A0A2N6CU96_9GAMM</name>
<feature type="transmembrane region" description="Helical" evidence="1">
    <location>
        <begin position="248"/>
        <end position="269"/>
    </location>
</feature>
<dbReference type="EMBL" id="PKUN01000023">
    <property type="protein sequence ID" value="PLX60735.1"/>
    <property type="molecule type" value="Genomic_DNA"/>
</dbReference>
<reference evidence="2 3" key="1">
    <citation type="submission" date="2017-11" db="EMBL/GenBank/DDBJ databases">
        <title>Genome-resolved metagenomics identifies genetic mobility, metabolic interactions, and unexpected diversity in perchlorate-reducing communities.</title>
        <authorList>
            <person name="Barnum T.P."/>
            <person name="Figueroa I.A."/>
            <person name="Carlstrom C.I."/>
            <person name="Lucas L.N."/>
            <person name="Engelbrektson A.L."/>
            <person name="Coates J.D."/>
        </authorList>
    </citation>
    <scope>NUCLEOTIDE SEQUENCE [LARGE SCALE GENOMIC DNA]</scope>
    <source>
        <strain evidence="2">BM301</strain>
    </source>
</reference>
<proteinExistence type="predicted"/>
<gene>
    <name evidence="2" type="ORF">C0630_14985</name>
</gene>
<evidence type="ECO:0000313" key="2">
    <source>
        <dbReference type="EMBL" id="PLX60735.1"/>
    </source>
</evidence>
<feature type="transmembrane region" description="Helical" evidence="1">
    <location>
        <begin position="173"/>
        <end position="198"/>
    </location>
</feature>
<evidence type="ECO:0000313" key="3">
    <source>
        <dbReference type="Proteomes" id="UP000235015"/>
    </source>
</evidence>
<evidence type="ECO:0008006" key="4">
    <source>
        <dbReference type="Google" id="ProtNLM"/>
    </source>
</evidence>
<keyword evidence="1" id="KW-1133">Transmembrane helix</keyword>
<keyword evidence="1" id="KW-0472">Membrane</keyword>